<keyword evidence="5" id="KW-0406">Ion transport</keyword>
<dbReference type="AlphaFoldDB" id="A0A4Y2EQL9"/>
<keyword evidence="8" id="KW-0325">Glycoprotein</keyword>
<keyword evidence="9" id="KW-1071">Ligand-gated ion channel</keyword>
<evidence type="ECO:0000256" key="1">
    <source>
        <dbReference type="ARBA" id="ARBA00004141"/>
    </source>
</evidence>
<name>A0A4Y2EQL9_ARAVE</name>
<keyword evidence="4" id="KW-1133">Transmembrane helix</keyword>
<feature type="region of interest" description="Disordered" evidence="11">
    <location>
        <begin position="159"/>
        <end position="178"/>
    </location>
</feature>
<dbReference type="Gene3D" id="3.40.190.10">
    <property type="entry name" value="Periplasmic binding protein-like II"/>
    <property type="match status" value="1"/>
</dbReference>
<keyword evidence="7" id="KW-0675">Receptor</keyword>
<feature type="domain" description="Ionotropic glutamate receptor L-glutamate and glycine-binding" evidence="12">
    <location>
        <begin position="18"/>
        <end position="91"/>
    </location>
</feature>
<proteinExistence type="predicted"/>
<keyword evidence="10" id="KW-0407">Ion channel</keyword>
<accession>A0A4Y2EQL9</accession>
<evidence type="ECO:0000256" key="7">
    <source>
        <dbReference type="ARBA" id="ARBA00023170"/>
    </source>
</evidence>
<evidence type="ECO:0000256" key="2">
    <source>
        <dbReference type="ARBA" id="ARBA00022448"/>
    </source>
</evidence>
<comment type="subcellular location">
    <subcellularLocation>
        <location evidence="1">Membrane</location>
        <topology evidence="1">Multi-pass membrane protein</topology>
    </subcellularLocation>
</comment>
<keyword evidence="6" id="KW-0472">Membrane</keyword>
<evidence type="ECO:0000256" key="5">
    <source>
        <dbReference type="ARBA" id="ARBA00023065"/>
    </source>
</evidence>
<keyword evidence="3" id="KW-0812">Transmembrane</keyword>
<sequence>MSIVFLPFPHVLSVNAYENGAVEFGEFEGKFLQVVLDVLGTDYNTVVPKDMSFGSLLTSGSWTGMVGMAQRGEADLAFTYPSVTEERMKAIHQKSFDLSSSPKQERNPYENCKHRWKQRKYGKIFYESSTNTICRTLRVENSSFLSGNVRSGCNGVQCSIGPEGHSGKKNSRLPELME</sequence>
<keyword evidence="2" id="KW-0813">Transport</keyword>
<evidence type="ECO:0000313" key="14">
    <source>
        <dbReference type="Proteomes" id="UP000499080"/>
    </source>
</evidence>
<dbReference type="EMBL" id="BGPR01000654">
    <property type="protein sequence ID" value="GBM30225.1"/>
    <property type="molecule type" value="Genomic_DNA"/>
</dbReference>
<dbReference type="InterPro" id="IPR019594">
    <property type="entry name" value="Glu/Gly-bd"/>
</dbReference>
<evidence type="ECO:0000256" key="4">
    <source>
        <dbReference type="ARBA" id="ARBA00022989"/>
    </source>
</evidence>
<dbReference type="Proteomes" id="UP000499080">
    <property type="component" value="Unassembled WGS sequence"/>
</dbReference>
<evidence type="ECO:0000259" key="12">
    <source>
        <dbReference type="Pfam" id="PF10613"/>
    </source>
</evidence>
<evidence type="ECO:0000256" key="10">
    <source>
        <dbReference type="ARBA" id="ARBA00023303"/>
    </source>
</evidence>
<evidence type="ECO:0000256" key="11">
    <source>
        <dbReference type="SAM" id="MobiDB-lite"/>
    </source>
</evidence>
<evidence type="ECO:0000256" key="9">
    <source>
        <dbReference type="ARBA" id="ARBA00023286"/>
    </source>
</evidence>
<comment type="caution">
    <text evidence="13">The sequence shown here is derived from an EMBL/GenBank/DDBJ whole genome shotgun (WGS) entry which is preliminary data.</text>
</comment>
<gene>
    <name evidence="13" type="ORF">AVEN_165823_1</name>
</gene>
<organism evidence="13 14">
    <name type="scientific">Araneus ventricosus</name>
    <name type="common">Orbweaver spider</name>
    <name type="synonym">Epeira ventricosa</name>
    <dbReference type="NCBI Taxonomy" id="182803"/>
    <lineage>
        <taxon>Eukaryota</taxon>
        <taxon>Metazoa</taxon>
        <taxon>Ecdysozoa</taxon>
        <taxon>Arthropoda</taxon>
        <taxon>Chelicerata</taxon>
        <taxon>Arachnida</taxon>
        <taxon>Araneae</taxon>
        <taxon>Araneomorphae</taxon>
        <taxon>Entelegynae</taxon>
        <taxon>Araneoidea</taxon>
        <taxon>Araneidae</taxon>
        <taxon>Araneus</taxon>
    </lineage>
</organism>
<dbReference type="GO" id="GO:0015276">
    <property type="term" value="F:ligand-gated monoatomic ion channel activity"/>
    <property type="evidence" value="ECO:0007669"/>
    <property type="project" value="InterPro"/>
</dbReference>
<evidence type="ECO:0000256" key="3">
    <source>
        <dbReference type="ARBA" id="ARBA00022692"/>
    </source>
</evidence>
<evidence type="ECO:0000256" key="6">
    <source>
        <dbReference type="ARBA" id="ARBA00023136"/>
    </source>
</evidence>
<evidence type="ECO:0000313" key="13">
    <source>
        <dbReference type="EMBL" id="GBM30225.1"/>
    </source>
</evidence>
<protein>
    <recommendedName>
        <fullName evidence="12">Ionotropic glutamate receptor L-glutamate and glycine-binding domain-containing protein</fullName>
    </recommendedName>
</protein>
<reference evidence="13 14" key="1">
    <citation type="journal article" date="2019" name="Sci. Rep.">
        <title>Orb-weaving spider Araneus ventricosus genome elucidates the spidroin gene catalogue.</title>
        <authorList>
            <person name="Kono N."/>
            <person name="Nakamura H."/>
            <person name="Ohtoshi R."/>
            <person name="Moran D.A.P."/>
            <person name="Shinohara A."/>
            <person name="Yoshida Y."/>
            <person name="Fujiwara M."/>
            <person name="Mori M."/>
            <person name="Tomita M."/>
            <person name="Arakawa K."/>
        </authorList>
    </citation>
    <scope>NUCLEOTIDE SEQUENCE [LARGE SCALE GENOMIC DNA]</scope>
</reference>
<dbReference type="GO" id="GO:0016020">
    <property type="term" value="C:membrane"/>
    <property type="evidence" value="ECO:0007669"/>
    <property type="project" value="UniProtKB-SubCell"/>
</dbReference>
<dbReference type="SUPFAM" id="SSF53850">
    <property type="entry name" value="Periplasmic binding protein-like II"/>
    <property type="match status" value="1"/>
</dbReference>
<keyword evidence="14" id="KW-1185">Reference proteome</keyword>
<dbReference type="Pfam" id="PF10613">
    <property type="entry name" value="Lig_chan-Glu_bd"/>
    <property type="match status" value="1"/>
</dbReference>
<evidence type="ECO:0000256" key="8">
    <source>
        <dbReference type="ARBA" id="ARBA00023180"/>
    </source>
</evidence>
<dbReference type="OrthoDB" id="6435371at2759"/>